<dbReference type="FunFam" id="2.40.50.140:FF:000034">
    <property type="entry name" value="Eukaryotic translation initiation factor 5A"/>
    <property type="match status" value="1"/>
</dbReference>
<dbReference type="Gene3D" id="2.30.30.30">
    <property type="match status" value="1"/>
</dbReference>
<dbReference type="FunFam" id="2.30.30.30:FF:000007">
    <property type="entry name" value="Eukaryotic translation initiation factor 5A"/>
    <property type="match status" value="1"/>
</dbReference>
<keyword evidence="10" id="KW-0396">Initiation factor</keyword>
<dbReference type="GO" id="GO:0006452">
    <property type="term" value="P:translational frameshifting"/>
    <property type="evidence" value="ECO:0007669"/>
    <property type="project" value="UniProtKB-ARBA"/>
</dbReference>
<dbReference type="InterPro" id="IPR020189">
    <property type="entry name" value="IF5A_C"/>
</dbReference>
<dbReference type="InterPro" id="IPR014722">
    <property type="entry name" value="Rib_uL2_dom2"/>
</dbReference>
<evidence type="ECO:0000256" key="1">
    <source>
        <dbReference type="ARBA" id="ARBA00004496"/>
    </source>
</evidence>
<dbReference type="OrthoDB" id="9975114at2759"/>
<dbReference type="PROSITE" id="PS00302">
    <property type="entry name" value="IF5A_HYPUSINE"/>
    <property type="match status" value="1"/>
</dbReference>
<dbReference type="InterPro" id="IPR019769">
    <property type="entry name" value="Trans_elong_IF5A_hypusine_site"/>
</dbReference>
<name>A0A2J6PMN8_9HELO</name>
<comment type="similarity">
    <text evidence="2 8">Belongs to the eIF-5A family.</text>
</comment>
<dbReference type="GO" id="GO:0045901">
    <property type="term" value="P:positive regulation of translational elongation"/>
    <property type="evidence" value="ECO:0007669"/>
    <property type="project" value="UniProtKB-UniRule"/>
</dbReference>
<keyword evidence="4" id="KW-0251">Elongation factor</keyword>
<accession>A0A2J6PMN8</accession>
<dbReference type="Pfam" id="PF21485">
    <property type="entry name" value="IF5A-like_N"/>
    <property type="match status" value="1"/>
</dbReference>
<keyword evidence="6 8" id="KW-0648">Protein biosynthesis</keyword>
<dbReference type="InterPro" id="IPR012340">
    <property type="entry name" value="NA-bd_OB-fold"/>
</dbReference>
<dbReference type="GO" id="GO:0045905">
    <property type="term" value="P:positive regulation of translational termination"/>
    <property type="evidence" value="ECO:0007669"/>
    <property type="project" value="UniProtKB-UniRule"/>
</dbReference>
<evidence type="ECO:0000256" key="5">
    <source>
        <dbReference type="ARBA" id="ARBA00022884"/>
    </source>
</evidence>
<evidence type="ECO:0000259" key="9">
    <source>
        <dbReference type="SMART" id="SM01376"/>
    </source>
</evidence>
<reference evidence="10 11" key="1">
    <citation type="submission" date="2016-05" db="EMBL/GenBank/DDBJ databases">
        <title>A degradative enzymes factory behind the ericoid mycorrhizal symbiosis.</title>
        <authorList>
            <consortium name="DOE Joint Genome Institute"/>
            <person name="Martino E."/>
            <person name="Morin E."/>
            <person name="Grelet G."/>
            <person name="Kuo A."/>
            <person name="Kohler A."/>
            <person name="Daghino S."/>
            <person name="Barry K."/>
            <person name="Choi C."/>
            <person name="Cichocki N."/>
            <person name="Clum A."/>
            <person name="Copeland A."/>
            <person name="Hainaut M."/>
            <person name="Haridas S."/>
            <person name="Labutti K."/>
            <person name="Lindquist E."/>
            <person name="Lipzen A."/>
            <person name="Khouja H.-R."/>
            <person name="Murat C."/>
            <person name="Ohm R."/>
            <person name="Olson A."/>
            <person name="Spatafora J."/>
            <person name="Veneault-Fourrey C."/>
            <person name="Henrissat B."/>
            <person name="Grigoriev I."/>
            <person name="Martin F."/>
            <person name="Perotto S."/>
        </authorList>
    </citation>
    <scope>NUCLEOTIDE SEQUENCE [LARGE SCALE GENOMIC DNA]</scope>
    <source>
        <strain evidence="10 11">UAMH 7357</strain>
    </source>
</reference>
<evidence type="ECO:0000256" key="3">
    <source>
        <dbReference type="ARBA" id="ARBA00022490"/>
    </source>
</evidence>
<dbReference type="GO" id="GO:0005737">
    <property type="term" value="C:cytoplasm"/>
    <property type="evidence" value="ECO:0007669"/>
    <property type="project" value="UniProtKB-SubCell"/>
</dbReference>
<dbReference type="SUPFAM" id="SSF50249">
    <property type="entry name" value="Nucleic acid-binding proteins"/>
    <property type="match status" value="1"/>
</dbReference>
<dbReference type="GO" id="GO:0003746">
    <property type="term" value="F:translation elongation factor activity"/>
    <property type="evidence" value="ECO:0007669"/>
    <property type="project" value="UniProtKB-UniRule"/>
</dbReference>
<dbReference type="InterPro" id="IPR008991">
    <property type="entry name" value="Translation_prot_SH3-like_sf"/>
</dbReference>
<dbReference type="SUPFAM" id="SSF50104">
    <property type="entry name" value="Translation proteins SH3-like domain"/>
    <property type="match status" value="1"/>
</dbReference>
<protein>
    <recommendedName>
        <fullName evidence="8">Eukaryotic translation initiation factor 5A</fullName>
        <shortName evidence="8">eIF-5A</shortName>
    </recommendedName>
</protein>
<organism evidence="10 11">
    <name type="scientific">Hyaloscypha hepaticicola</name>
    <dbReference type="NCBI Taxonomy" id="2082293"/>
    <lineage>
        <taxon>Eukaryota</taxon>
        <taxon>Fungi</taxon>
        <taxon>Dikarya</taxon>
        <taxon>Ascomycota</taxon>
        <taxon>Pezizomycotina</taxon>
        <taxon>Leotiomycetes</taxon>
        <taxon>Helotiales</taxon>
        <taxon>Hyaloscyphaceae</taxon>
        <taxon>Hyaloscypha</taxon>
    </lineage>
</organism>
<proteinExistence type="inferred from homology"/>
<dbReference type="GO" id="GO:0003743">
    <property type="term" value="F:translation initiation factor activity"/>
    <property type="evidence" value="ECO:0007669"/>
    <property type="project" value="UniProtKB-KW"/>
</dbReference>
<evidence type="ECO:0000256" key="4">
    <source>
        <dbReference type="ARBA" id="ARBA00022768"/>
    </source>
</evidence>
<dbReference type="Gene3D" id="2.40.50.140">
    <property type="entry name" value="Nucleic acid-binding proteins"/>
    <property type="match status" value="1"/>
</dbReference>
<dbReference type="Proteomes" id="UP000235672">
    <property type="component" value="Unassembled WGS sequence"/>
</dbReference>
<evidence type="ECO:0000313" key="11">
    <source>
        <dbReference type="Proteomes" id="UP000235672"/>
    </source>
</evidence>
<keyword evidence="5" id="KW-0694">RNA-binding</keyword>
<dbReference type="EMBL" id="KZ613514">
    <property type="protein sequence ID" value="PMD15277.1"/>
    <property type="molecule type" value="Genomic_DNA"/>
</dbReference>
<dbReference type="GO" id="GO:0043022">
    <property type="term" value="F:ribosome binding"/>
    <property type="evidence" value="ECO:0007669"/>
    <property type="project" value="UniProtKB-UniRule"/>
</dbReference>
<dbReference type="NCBIfam" id="TIGR00037">
    <property type="entry name" value="eIF_5A"/>
    <property type="match status" value="1"/>
</dbReference>
<comment type="PTM">
    <text evidence="8">eIF-5A seems to be the only eukaryotic protein to have a hypusine residue which is a post-translational modification of a lysine by the addition of a butylamino group.</text>
</comment>
<comment type="function">
    <text evidence="8">Translation factor that promotes translation elongation and termination, particularly upon ribosome stalling at specific amino acid sequence contexts. Binds between the exit (E) and peptidyl (P) site of the ribosome and promotes rescue of stalled ribosome: specifically required for efficient translation of polyproline-containing peptides as well as other motifs that stall the ribosome. Acts as ribosome quality control (RQC) cofactor by joining the RQC complex to facilitate peptidyl transfer during CAT tailing step.</text>
</comment>
<dbReference type="PANTHER" id="PTHR11673">
    <property type="entry name" value="TRANSLATION INITIATION FACTOR 5A FAMILY MEMBER"/>
    <property type="match status" value="1"/>
</dbReference>
<evidence type="ECO:0000256" key="8">
    <source>
        <dbReference type="RuleBase" id="RU362005"/>
    </source>
</evidence>
<sequence>MSANSDDEKYAAEATGNADAALTYPMQAPALHKSGYTMLKGKSCKILEISTAKPGKHGHAKCTFKGRDIFTGAIVEDFHPSSYNMEVPVVKKTEYDVLHVSRDGFLNLLSELGEKQDVKIPEGDLGQRIRDYLDQGKIVTVIILAAVGQEIAIDVKAVAED</sequence>
<evidence type="ECO:0000256" key="6">
    <source>
        <dbReference type="ARBA" id="ARBA00022917"/>
    </source>
</evidence>
<dbReference type="InterPro" id="IPR001884">
    <property type="entry name" value="IF5A-like"/>
</dbReference>
<keyword evidence="3" id="KW-0963">Cytoplasm</keyword>
<evidence type="ECO:0000313" key="10">
    <source>
        <dbReference type="EMBL" id="PMD15277.1"/>
    </source>
</evidence>
<gene>
    <name evidence="10" type="ORF">NA56DRAFT_754036</name>
</gene>
<dbReference type="GO" id="GO:0003723">
    <property type="term" value="F:RNA binding"/>
    <property type="evidence" value="ECO:0007669"/>
    <property type="project" value="UniProtKB-KW"/>
</dbReference>
<dbReference type="InterPro" id="IPR048670">
    <property type="entry name" value="IF5A-like_N"/>
</dbReference>
<feature type="domain" description="Translation initiation factor 5A C-terminal" evidence="9">
    <location>
        <begin position="89"/>
        <end position="156"/>
    </location>
</feature>
<dbReference type="Pfam" id="PF01287">
    <property type="entry name" value="eIF-5a"/>
    <property type="match status" value="1"/>
</dbReference>
<dbReference type="AlphaFoldDB" id="A0A2J6PMN8"/>
<dbReference type="SMART" id="SM01376">
    <property type="entry name" value="eIF-5a"/>
    <property type="match status" value="1"/>
</dbReference>
<evidence type="ECO:0000256" key="7">
    <source>
        <dbReference type="ARBA" id="ARBA00023071"/>
    </source>
</evidence>
<dbReference type="STRING" id="1745343.A0A2J6PMN8"/>
<dbReference type="PIRSF" id="PIRSF003025">
    <property type="entry name" value="eIF5A"/>
    <property type="match status" value="1"/>
</dbReference>
<keyword evidence="11" id="KW-1185">Reference proteome</keyword>
<evidence type="ECO:0000256" key="2">
    <source>
        <dbReference type="ARBA" id="ARBA00006016"/>
    </source>
</evidence>
<keyword evidence="7 8" id="KW-0385">Hypusine</keyword>
<comment type="subcellular location">
    <subcellularLocation>
        <location evidence="1">Cytoplasm</location>
    </subcellularLocation>
</comment>